<organism evidence="1 2">
    <name type="scientific">Sporanaerobium hydrogeniformans</name>
    <dbReference type="NCBI Taxonomy" id="3072179"/>
    <lineage>
        <taxon>Bacteria</taxon>
        <taxon>Bacillati</taxon>
        <taxon>Bacillota</taxon>
        <taxon>Clostridia</taxon>
        <taxon>Lachnospirales</taxon>
        <taxon>Lachnospiraceae</taxon>
        <taxon>Sporanaerobium</taxon>
    </lineage>
</organism>
<keyword evidence="2" id="KW-1185">Reference proteome</keyword>
<dbReference type="Proteomes" id="UP000224460">
    <property type="component" value="Unassembled WGS sequence"/>
</dbReference>
<proteinExistence type="predicted"/>
<gene>
    <name evidence="1" type="ORF">CS063_10160</name>
</gene>
<sequence length="584" mass="67658">MSEQKSRWVPDTLMLEERAEVALNAMINVADEDYEYIPFFMANFKAKPAYMMHGNWDYGSSHGRLVDSIVLAREMTGSDLGKQVEMRYRENLLSFFREDGLSYRRDTFKHQDLKDYHCTFEESASMIDQRAVLLGLTTWYLATGDERVKGYADRHCAALKEIARKERDSWYYPASEYTTHGWPSFDAVHTRLAVDPCAMWGRQVMPIIRYYEVTGNPDAFELAEKFVHNIIYRSGAFHQDGSFNGALEYRNGHFHTRMGTLASIARFGYVTRDASLIAWVKKSFDWARTKCTTFGWTPGDMHDQAYEHETCTLVDAINTSIWLAKSGYSEYWGVAEKFIRNHLTEAQIMDVSWIEEYDKKDKDIPEYKTFYKVAQRLRGTFAGYAAPNDFVYDGLAGRGHMMDVQTCCVASGVRGLYQGWNNILTWERERLSVNLLLNRTAKEMNINSYLPHQGKVELEIKEGLKELVVRIPEWVPYGAVRVIRQKADGTQKEETGRTLSWVKTYFINLKQAEAGERITLIFPMKERTTIEKAVDNEFVVKWRGDDVIGVSPEGTYYPLYSKRKIYEEVPMREVTYKEGVQSLE</sequence>
<accession>A0AC61DCJ1</accession>
<reference evidence="1" key="1">
    <citation type="submission" date="2017-10" db="EMBL/GenBank/DDBJ databases">
        <title>Genome sequence of cellulolytic Lachnospiraceae bacterium XHS1971 isolated from hotspring sediment.</title>
        <authorList>
            <person name="Vasudevan G."/>
            <person name="Joshi A.J."/>
            <person name="Hivarkar S."/>
            <person name="Lanjekar V.B."/>
            <person name="Dhakephalkar P.K."/>
            <person name="Dagar S."/>
        </authorList>
    </citation>
    <scope>NUCLEOTIDE SEQUENCE</scope>
    <source>
        <strain evidence="1">XHS1971</strain>
    </source>
</reference>
<protein>
    <submittedName>
        <fullName evidence="1">Uncharacterized protein</fullName>
    </submittedName>
</protein>
<comment type="caution">
    <text evidence="1">The sequence shown here is derived from an EMBL/GenBank/DDBJ whole genome shotgun (WGS) entry which is preliminary data.</text>
</comment>
<evidence type="ECO:0000313" key="1">
    <source>
        <dbReference type="EMBL" id="PHV70448.1"/>
    </source>
</evidence>
<evidence type="ECO:0000313" key="2">
    <source>
        <dbReference type="Proteomes" id="UP000224460"/>
    </source>
</evidence>
<dbReference type="EMBL" id="PEDL01000010">
    <property type="protein sequence ID" value="PHV70448.1"/>
    <property type="molecule type" value="Genomic_DNA"/>
</dbReference>
<name>A0AC61DCJ1_9FIRM</name>